<dbReference type="RefSeq" id="WP_068363319.1">
    <property type="nucleotide sequence ID" value="NZ_FOJN01000013.1"/>
</dbReference>
<dbReference type="AlphaFoldDB" id="A0A1I0U408"/>
<evidence type="ECO:0000256" key="1">
    <source>
        <dbReference type="SAM" id="Phobius"/>
    </source>
</evidence>
<feature type="transmembrane region" description="Helical" evidence="1">
    <location>
        <begin position="90"/>
        <end position="109"/>
    </location>
</feature>
<feature type="transmembrane region" description="Helical" evidence="1">
    <location>
        <begin position="51"/>
        <end position="69"/>
    </location>
</feature>
<feature type="transmembrane region" description="Helical" evidence="1">
    <location>
        <begin position="115"/>
        <end position="135"/>
    </location>
</feature>
<gene>
    <name evidence="2" type="ORF">SAMN05444374_11316</name>
</gene>
<proteinExistence type="predicted"/>
<dbReference type="GeneID" id="85486912"/>
<dbReference type="EMBL" id="FOJN01000013">
    <property type="protein sequence ID" value="SFA58738.1"/>
    <property type="molecule type" value="Genomic_DNA"/>
</dbReference>
<evidence type="ECO:0000313" key="3">
    <source>
        <dbReference type="Proteomes" id="UP000182054"/>
    </source>
</evidence>
<organism evidence="2 3">
    <name type="scientific">Rhodococcoides kroppenstedtii</name>
    <dbReference type="NCBI Taxonomy" id="293050"/>
    <lineage>
        <taxon>Bacteria</taxon>
        <taxon>Bacillati</taxon>
        <taxon>Actinomycetota</taxon>
        <taxon>Actinomycetes</taxon>
        <taxon>Mycobacteriales</taxon>
        <taxon>Nocardiaceae</taxon>
        <taxon>Rhodococcoides</taxon>
    </lineage>
</organism>
<evidence type="ECO:0000313" key="2">
    <source>
        <dbReference type="EMBL" id="SFA58738.1"/>
    </source>
</evidence>
<keyword evidence="1" id="KW-1133">Transmembrane helix</keyword>
<name>A0A1I0U408_9NOCA</name>
<reference evidence="2 3" key="1">
    <citation type="submission" date="2016-10" db="EMBL/GenBank/DDBJ databases">
        <authorList>
            <person name="de Groot N.N."/>
        </authorList>
    </citation>
    <scope>NUCLEOTIDE SEQUENCE [LARGE SCALE GENOMIC DNA]</scope>
    <source>
        <strain evidence="2 3">DSM 44908</strain>
    </source>
</reference>
<dbReference type="Proteomes" id="UP000182054">
    <property type="component" value="Unassembled WGS sequence"/>
</dbReference>
<protein>
    <submittedName>
        <fullName evidence="2">Uncharacterized protein</fullName>
    </submittedName>
</protein>
<sequence length="149" mass="16153">MSDDFSPADALAAVQAQRDKLAEDAASPRGYHLILALAAGVLIASPFWDSLWVVAVVYVAFFLILWGLVTWYKRAKGMWINGLDQRPARVYSATAGAIGGGGFAASLAAEWVLHLHGTSLVLAVIAVPTMTWLGYRWDAAYEQELRESA</sequence>
<keyword evidence="1" id="KW-0812">Transmembrane</keyword>
<keyword evidence="1" id="KW-0472">Membrane</keyword>
<accession>A0A1I0U408</accession>